<dbReference type="EMBL" id="OX465078">
    <property type="protein sequence ID" value="CAI9271134.1"/>
    <property type="molecule type" value="Genomic_DNA"/>
</dbReference>
<dbReference type="Gene3D" id="3.20.20.80">
    <property type="entry name" value="Glycosidases"/>
    <property type="match status" value="1"/>
</dbReference>
<keyword evidence="7" id="KW-1185">Reference proteome</keyword>
<comment type="catalytic activity">
    <reaction evidence="1">
        <text>Hydrolysis of terminal non-reducing beta-D-galactose residues in beta-D-galactosides.</text>
        <dbReference type="EC" id="3.2.1.23"/>
    </reaction>
</comment>
<evidence type="ECO:0000313" key="7">
    <source>
        <dbReference type="Proteomes" id="UP001177003"/>
    </source>
</evidence>
<reference evidence="6" key="1">
    <citation type="submission" date="2023-04" db="EMBL/GenBank/DDBJ databases">
        <authorList>
            <person name="Vijverberg K."/>
            <person name="Xiong W."/>
            <person name="Schranz E."/>
        </authorList>
    </citation>
    <scope>NUCLEOTIDE SEQUENCE</scope>
</reference>
<name>A0AA35VLR4_LACSI</name>
<dbReference type="SUPFAM" id="SSF49303">
    <property type="entry name" value="beta-Galactosidase/glucuronidase domain"/>
    <property type="match status" value="1"/>
</dbReference>
<dbReference type="InterPro" id="IPR017853">
    <property type="entry name" value="GH"/>
</dbReference>
<gene>
    <name evidence="6" type="ORF">LSALG_LOCUS11414</name>
</gene>
<dbReference type="Pfam" id="PF02836">
    <property type="entry name" value="Glyco_hydro_2_C"/>
    <property type="match status" value="1"/>
</dbReference>
<dbReference type="InterPro" id="IPR036156">
    <property type="entry name" value="Beta-gal/glucu_dom_sf"/>
</dbReference>
<evidence type="ECO:0000313" key="6">
    <source>
        <dbReference type="EMBL" id="CAI9271134.1"/>
    </source>
</evidence>
<dbReference type="InterPro" id="IPR050347">
    <property type="entry name" value="Bact_Beta-galactosidase"/>
</dbReference>
<dbReference type="GO" id="GO:0009341">
    <property type="term" value="C:beta-galactosidase complex"/>
    <property type="evidence" value="ECO:0007669"/>
    <property type="project" value="TreeGrafter"/>
</dbReference>
<dbReference type="Proteomes" id="UP001177003">
    <property type="component" value="Chromosome 2"/>
</dbReference>
<dbReference type="EC" id="3.2.1.23" evidence="2"/>
<dbReference type="SUPFAM" id="SSF51445">
    <property type="entry name" value="(Trans)glycosidases"/>
    <property type="match status" value="1"/>
</dbReference>
<evidence type="ECO:0000256" key="3">
    <source>
        <dbReference type="ARBA" id="ARBA00022801"/>
    </source>
</evidence>
<dbReference type="PANTHER" id="PTHR46323">
    <property type="entry name" value="BETA-GALACTOSIDASE"/>
    <property type="match status" value="1"/>
</dbReference>
<proteinExistence type="predicted"/>
<accession>A0AA35VLR4</accession>
<evidence type="ECO:0000256" key="1">
    <source>
        <dbReference type="ARBA" id="ARBA00001412"/>
    </source>
</evidence>
<dbReference type="InterPro" id="IPR006103">
    <property type="entry name" value="Glyco_hydro_2_cat"/>
</dbReference>
<dbReference type="PANTHER" id="PTHR46323:SF2">
    <property type="entry name" value="BETA-GALACTOSIDASE"/>
    <property type="match status" value="1"/>
</dbReference>
<keyword evidence="4" id="KW-0326">Glycosidase</keyword>
<dbReference type="GO" id="GO:0004565">
    <property type="term" value="F:beta-galactosidase activity"/>
    <property type="evidence" value="ECO:0007669"/>
    <property type="project" value="UniProtKB-EC"/>
</dbReference>
<dbReference type="AlphaFoldDB" id="A0AA35VLR4"/>
<dbReference type="GO" id="GO:0005990">
    <property type="term" value="P:lactose catabolic process"/>
    <property type="evidence" value="ECO:0007669"/>
    <property type="project" value="TreeGrafter"/>
</dbReference>
<evidence type="ECO:0000259" key="5">
    <source>
        <dbReference type="Pfam" id="PF02836"/>
    </source>
</evidence>
<sequence length="109" mass="12361">MLVFKLDFLVLCSSNNLQLQGLLKENANGSKYRAYGGDFGDTPNDLNFCLNGSIWPDRTPHPALNEVKYCYQPIKISFTNGIIKITNINFFQTTEDLEFNWVIEGDFGS</sequence>
<evidence type="ECO:0000256" key="4">
    <source>
        <dbReference type="ARBA" id="ARBA00023295"/>
    </source>
</evidence>
<keyword evidence="3" id="KW-0378">Hydrolase</keyword>
<feature type="domain" description="Glycoside hydrolase family 2 catalytic" evidence="5">
    <location>
        <begin position="20"/>
        <end position="76"/>
    </location>
</feature>
<protein>
    <recommendedName>
        <fullName evidence="2">beta-galactosidase</fullName>
        <ecNumber evidence="2">3.2.1.23</ecNumber>
    </recommendedName>
</protein>
<organism evidence="6 7">
    <name type="scientific">Lactuca saligna</name>
    <name type="common">Willowleaf lettuce</name>
    <dbReference type="NCBI Taxonomy" id="75948"/>
    <lineage>
        <taxon>Eukaryota</taxon>
        <taxon>Viridiplantae</taxon>
        <taxon>Streptophyta</taxon>
        <taxon>Embryophyta</taxon>
        <taxon>Tracheophyta</taxon>
        <taxon>Spermatophyta</taxon>
        <taxon>Magnoliopsida</taxon>
        <taxon>eudicotyledons</taxon>
        <taxon>Gunneridae</taxon>
        <taxon>Pentapetalae</taxon>
        <taxon>asterids</taxon>
        <taxon>campanulids</taxon>
        <taxon>Asterales</taxon>
        <taxon>Asteraceae</taxon>
        <taxon>Cichorioideae</taxon>
        <taxon>Cichorieae</taxon>
        <taxon>Lactucinae</taxon>
        <taxon>Lactuca</taxon>
    </lineage>
</organism>
<evidence type="ECO:0000256" key="2">
    <source>
        <dbReference type="ARBA" id="ARBA00012756"/>
    </source>
</evidence>